<dbReference type="Gene3D" id="3.40.960.10">
    <property type="entry name" value="VSR Endonuclease"/>
    <property type="match status" value="1"/>
</dbReference>
<dbReference type="InterPro" id="IPR011335">
    <property type="entry name" value="Restrct_endonuc-II-like"/>
</dbReference>
<evidence type="ECO:0008006" key="3">
    <source>
        <dbReference type="Google" id="ProtNLM"/>
    </source>
</evidence>
<reference evidence="2" key="1">
    <citation type="journal article" date="2019" name="Int. J. Syst. Evol. Microbiol.">
        <title>The Global Catalogue of Microorganisms (GCM) 10K type strain sequencing project: providing services to taxonomists for standard genome sequencing and annotation.</title>
        <authorList>
            <consortium name="The Broad Institute Genomics Platform"/>
            <consortium name="The Broad Institute Genome Sequencing Center for Infectious Disease"/>
            <person name="Wu L."/>
            <person name="Ma J."/>
        </authorList>
    </citation>
    <scope>NUCLEOTIDE SEQUENCE [LARGE SCALE GENOMIC DNA]</scope>
    <source>
        <strain evidence="2">CGMCC 4.6997</strain>
    </source>
</reference>
<dbReference type="SUPFAM" id="SSF52980">
    <property type="entry name" value="Restriction endonuclease-like"/>
    <property type="match status" value="1"/>
</dbReference>
<accession>A0ABW0NL87</accession>
<dbReference type="Proteomes" id="UP001596039">
    <property type="component" value="Unassembled WGS sequence"/>
</dbReference>
<comment type="caution">
    <text evidence="1">The sequence shown here is derived from an EMBL/GenBank/DDBJ whole genome shotgun (WGS) entry which is preliminary data.</text>
</comment>
<protein>
    <recommendedName>
        <fullName evidence="3">DUF559 domain-containing protein</fullName>
    </recommendedName>
</protein>
<gene>
    <name evidence="1" type="ORF">ACFPJ4_02345</name>
</gene>
<organism evidence="1 2">
    <name type="scientific">Lysinimonas soli</name>
    <dbReference type="NCBI Taxonomy" id="1074233"/>
    <lineage>
        <taxon>Bacteria</taxon>
        <taxon>Bacillati</taxon>
        <taxon>Actinomycetota</taxon>
        <taxon>Actinomycetes</taxon>
        <taxon>Micrococcales</taxon>
        <taxon>Microbacteriaceae</taxon>
        <taxon>Lysinimonas</taxon>
    </lineage>
</organism>
<dbReference type="EMBL" id="JBHSMG010000001">
    <property type="protein sequence ID" value="MFC5501075.1"/>
    <property type="molecule type" value="Genomic_DNA"/>
</dbReference>
<dbReference type="RefSeq" id="WP_386738680.1">
    <property type="nucleotide sequence ID" value="NZ_JBHSMG010000001.1"/>
</dbReference>
<evidence type="ECO:0000313" key="2">
    <source>
        <dbReference type="Proteomes" id="UP001596039"/>
    </source>
</evidence>
<proteinExistence type="predicted"/>
<sequence length="318" mass="34824">MRRPAPLPGDRADRPFAVREALEAGVPARRLRASDLAAPFHGTRIRRPLETDFTLWCRALTTVLRRGDAFTGPTAARLWGIPLPIRFVTEVALHVAHAPGTRQLRRKGVVGAARVIGARTLAVEGLPVVDPVSCWIDLARSLSVGDLVAAADFLITGEGGVGAVADAGELRARVAAIPRGHRNIRALRVAASEMRAGSWSRPESVLRWILVRSGLPEPELNQAIRIGGRLVIPDLHWPEFRLVVEYDGAHHGEAGQWAQDLARSEVLADARIRVVHVTARQLFGDPAMVVRRVARRLVDAGWRASYRVEMPENVVLEP</sequence>
<name>A0ABW0NL87_9MICO</name>
<evidence type="ECO:0000313" key="1">
    <source>
        <dbReference type="EMBL" id="MFC5501075.1"/>
    </source>
</evidence>
<keyword evidence="2" id="KW-1185">Reference proteome</keyword>